<dbReference type="GO" id="GO:0005886">
    <property type="term" value="C:plasma membrane"/>
    <property type="evidence" value="ECO:0000318"/>
    <property type="project" value="GO_Central"/>
</dbReference>
<dbReference type="STRING" id="6945.B7PKJ3"/>
<feature type="region of interest" description="Disordered" evidence="11">
    <location>
        <begin position="429"/>
        <end position="471"/>
    </location>
</feature>
<comment type="subcellular location">
    <subcellularLocation>
        <location evidence="1">Cell membrane</location>
        <topology evidence="1">Multi-pass membrane protein</topology>
    </subcellularLocation>
</comment>
<dbReference type="PANTHER" id="PTHR24248">
    <property type="entry name" value="ADRENERGIC RECEPTOR-RELATED G-PROTEIN COUPLED RECEPTOR"/>
    <property type="match status" value="1"/>
</dbReference>
<keyword evidence="9 10" id="KW-0807">Transducer</keyword>
<feature type="region of interest" description="Disordered" evidence="11">
    <location>
        <begin position="1"/>
        <end position="92"/>
    </location>
</feature>
<evidence type="ECO:0000256" key="4">
    <source>
        <dbReference type="ARBA" id="ARBA00022692"/>
    </source>
</evidence>
<protein>
    <submittedName>
        <fullName evidence="14">G-protein coupled receptor, putative</fullName>
        <ecNumber evidence="14">2.7.10.2</ecNumber>
    </submittedName>
</protein>
<organism>
    <name type="scientific">Ixodes scapularis</name>
    <name type="common">Black-legged tick</name>
    <name type="synonym">Deer tick</name>
    <dbReference type="NCBI Taxonomy" id="6945"/>
    <lineage>
        <taxon>Eukaryota</taxon>
        <taxon>Metazoa</taxon>
        <taxon>Ecdysozoa</taxon>
        <taxon>Arthropoda</taxon>
        <taxon>Chelicerata</taxon>
        <taxon>Arachnida</taxon>
        <taxon>Acari</taxon>
        <taxon>Parasitiformes</taxon>
        <taxon>Ixodida</taxon>
        <taxon>Ixodoidea</taxon>
        <taxon>Ixodidae</taxon>
        <taxon>Ixodinae</taxon>
        <taxon>Ixodes</taxon>
    </lineage>
</organism>
<dbReference type="InterPro" id="IPR017452">
    <property type="entry name" value="GPCR_Rhodpsn_7TM"/>
</dbReference>
<keyword evidence="3" id="KW-1003">Cell membrane</keyword>
<keyword evidence="16" id="KW-1185">Reference proteome</keyword>
<dbReference type="SUPFAM" id="SSF81321">
    <property type="entry name" value="Family A G protein-coupled receptor-like"/>
    <property type="match status" value="1"/>
</dbReference>
<dbReference type="VEuPathDB" id="VectorBase:ISCP_010710"/>
<feature type="transmembrane region" description="Helical" evidence="12">
    <location>
        <begin position="102"/>
        <end position="129"/>
    </location>
</feature>
<keyword evidence="6 10" id="KW-0297">G-protein coupled receptor</keyword>
<evidence type="ECO:0000256" key="2">
    <source>
        <dbReference type="ARBA" id="ARBA00010663"/>
    </source>
</evidence>
<keyword evidence="5 12" id="KW-1133">Transmembrane helix</keyword>
<evidence type="ECO:0000313" key="15">
    <source>
        <dbReference type="EnsemblMetazoa" id="ISCW018990-PA"/>
    </source>
</evidence>
<dbReference type="EC" id="2.7.10.2" evidence="14"/>
<evidence type="ECO:0000256" key="5">
    <source>
        <dbReference type="ARBA" id="ARBA00022989"/>
    </source>
</evidence>
<feature type="region of interest" description="Disordered" evidence="11">
    <location>
        <begin position="299"/>
        <end position="348"/>
    </location>
</feature>
<evidence type="ECO:0000256" key="7">
    <source>
        <dbReference type="ARBA" id="ARBA00023136"/>
    </source>
</evidence>
<dbReference type="SMART" id="SM01381">
    <property type="entry name" value="7TM_GPCR_Srsx"/>
    <property type="match status" value="1"/>
</dbReference>
<feature type="transmembrane region" description="Helical" evidence="12">
    <location>
        <begin position="141"/>
        <end position="161"/>
    </location>
</feature>
<evidence type="ECO:0000313" key="16">
    <source>
        <dbReference type="Proteomes" id="UP000001555"/>
    </source>
</evidence>
<dbReference type="PROSITE" id="PS50262">
    <property type="entry name" value="G_PROTEIN_RECEP_F1_2"/>
    <property type="match status" value="1"/>
</dbReference>
<dbReference type="VEuPathDB" id="VectorBase:ISCI018990"/>
<feature type="transmembrane region" description="Helical" evidence="12">
    <location>
        <begin position="500"/>
        <end position="524"/>
    </location>
</feature>
<dbReference type="FunFam" id="1.20.1070.10:FF:000303">
    <property type="entry name" value="Blast:Alpha-2C adrenergic receptor"/>
    <property type="match status" value="1"/>
</dbReference>
<evidence type="ECO:0000256" key="8">
    <source>
        <dbReference type="ARBA" id="ARBA00023170"/>
    </source>
</evidence>
<evidence type="ECO:0000256" key="10">
    <source>
        <dbReference type="RuleBase" id="RU000688"/>
    </source>
</evidence>
<keyword evidence="4 10" id="KW-0812">Transmembrane</keyword>
<feature type="transmembrane region" description="Helical" evidence="12">
    <location>
        <begin position="221"/>
        <end position="243"/>
    </location>
</feature>
<evidence type="ECO:0000256" key="1">
    <source>
        <dbReference type="ARBA" id="ARBA00004651"/>
    </source>
</evidence>
<evidence type="ECO:0000256" key="6">
    <source>
        <dbReference type="ARBA" id="ARBA00023040"/>
    </source>
</evidence>
<keyword evidence="14" id="KW-0808">Transferase</keyword>
<dbReference type="Proteomes" id="UP000001555">
    <property type="component" value="Unassembled WGS sequence"/>
</dbReference>
<dbReference type="Pfam" id="PF00001">
    <property type="entry name" value="7tm_1"/>
    <property type="match status" value="1"/>
</dbReference>
<name>B7PKJ3_IXOSC</name>
<dbReference type="HOGENOM" id="CLU_009579_11_1_1"/>
<dbReference type="GO" id="GO:0008227">
    <property type="term" value="F:G protein-coupled amine receptor activity"/>
    <property type="evidence" value="ECO:0000318"/>
    <property type="project" value="GO_Central"/>
</dbReference>
<dbReference type="InterPro" id="IPR000276">
    <property type="entry name" value="GPCR_Rhodpsn"/>
</dbReference>
<dbReference type="AlphaFoldDB" id="B7PKJ3"/>
<keyword evidence="8 10" id="KW-0675">Receptor</keyword>
<feature type="region of interest" description="Disordered" evidence="11">
    <location>
        <begin position="386"/>
        <end position="413"/>
    </location>
</feature>
<dbReference type="VEuPathDB" id="VectorBase:ISCW018990"/>
<evidence type="ECO:0000256" key="9">
    <source>
        <dbReference type="ARBA" id="ARBA00023224"/>
    </source>
</evidence>
<dbReference type="CDD" id="cd15059">
    <property type="entry name" value="7tmA_alpha2_AR"/>
    <property type="match status" value="1"/>
</dbReference>
<dbReference type="PaxDb" id="6945-B7PKJ3"/>
<dbReference type="PANTHER" id="PTHR24248:SF189">
    <property type="entry name" value="ALPHA2-ADRENERGIC-LIKE OCTOPAMINE RECEPTOR, ISOFORM B"/>
    <property type="match status" value="1"/>
</dbReference>
<evidence type="ECO:0000313" key="14">
    <source>
        <dbReference type="EMBL" id="EEC07115.1"/>
    </source>
</evidence>
<dbReference type="OrthoDB" id="5975661at2759"/>
<feature type="transmembrane region" description="Helical" evidence="12">
    <location>
        <begin position="263"/>
        <end position="290"/>
    </location>
</feature>
<feature type="compositionally biased region" description="Basic and acidic residues" evidence="11">
    <location>
        <begin position="17"/>
        <end position="26"/>
    </location>
</feature>
<dbReference type="PROSITE" id="PS00237">
    <property type="entry name" value="G_PROTEIN_RECEP_F1_1"/>
    <property type="match status" value="1"/>
</dbReference>
<feature type="compositionally biased region" description="Basic and acidic residues" evidence="11">
    <location>
        <begin position="57"/>
        <end position="74"/>
    </location>
</feature>
<feature type="transmembrane region" description="Helical" evidence="12">
    <location>
        <begin position="181"/>
        <end position="200"/>
    </location>
</feature>
<keyword evidence="7 12" id="KW-0472">Membrane</keyword>
<proteinExistence type="inferred from homology"/>
<dbReference type="EMBL" id="ABJB010571867">
    <property type="status" value="NOT_ANNOTATED_CDS"/>
    <property type="molecule type" value="Genomic_DNA"/>
</dbReference>
<reference evidence="14 16" key="1">
    <citation type="submission" date="2008-03" db="EMBL/GenBank/DDBJ databases">
        <title>Annotation of Ixodes scapularis.</title>
        <authorList>
            <consortium name="Ixodes scapularis Genome Project Consortium"/>
            <person name="Caler E."/>
            <person name="Hannick L.I."/>
            <person name="Bidwell S."/>
            <person name="Joardar V."/>
            <person name="Thiagarajan M."/>
            <person name="Amedeo P."/>
            <person name="Galinsky K.J."/>
            <person name="Schobel S."/>
            <person name="Inman J."/>
            <person name="Hostetler J."/>
            <person name="Miller J."/>
            <person name="Hammond M."/>
            <person name="Megy K."/>
            <person name="Lawson D."/>
            <person name="Kodira C."/>
            <person name="Sutton G."/>
            <person name="Meyer J."/>
            <person name="Hill C.A."/>
            <person name="Birren B."/>
            <person name="Nene V."/>
            <person name="Collins F."/>
            <person name="Alarcon-Chaidez F."/>
            <person name="Wikel S."/>
            <person name="Strausberg R."/>
        </authorList>
    </citation>
    <scope>NUCLEOTIDE SEQUENCE [LARGE SCALE GENOMIC DNA]</scope>
    <source>
        <strain evidence="16">Wikel</strain>
        <strain evidence="14">Wikel colony</strain>
    </source>
</reference>
<dbReference type="EMBL" id="DS734036">
    <property type="protein sequence ID" value="EEC07115.1"/>
    <property type="molecule type" value="Genomic_DNA"/>
</dbReference>
<sequence>MGKLNNLRICLQSSRRHPGDQERSARGPDFLLDAPLRQRAAAAYSVDDDSASPAAAAHDDEGSSRHRGFSETRAHGRGRCPAGPEEDDPWDGSPYPSRYSRLSFVVTAFVVTCIMILIVVGNMLVCIAIATEKTLKTIQNWFIASLAVSDFLIGLIIMPFSLAKELMGYWIFGSLWCDIHAALDVLICTASINNLCLISLDRYWSVTHAVEYLKKRTASRAMAMICFVWLLSALISLPPLVGWKKSQQASEFPQCSVSEDVGYVLYSAMGSFYVPAVVMVFVYIRIFLAARSRARRHVKKQARHVPELTNDPGRDKSTTTTTTCTSFSNPSPPDSSAAHKMNGGGAQQRRGLLLPSAAPQIIIETPEEPTSPPLRRLEGLAPAACKDREREADQTPGSGSAPDDAPGLLSAPSRIVRYPYGSTLSLAERDEDSELCESSNAAAEGDSSGGSGPGRPPNRPGSKRRPQPPTGLTYAVAARHSPSDAERHKRKLAKARERRATMILGLIMAAFILAWLPFFLMYVLGALCKRCQISDTVFAVAFWLGYCNSAVNPIIYTIFNRDFRKAFRKILFK</sequence>
<dbReference type="PRINTS" id="PR00237">
    <property type="entry name" value="GPCRRHODOPSN"/>
</dbReference>
<reference evidence="15" key="2">
    <citation type="submission" date="2020-05" db="UniProtKB">
        <authorList>
            <consortium name="EnsemblMetazoa"/>
        </authorList>
    </citation>
    <scope>IDENTIFICATION</scope>
    <source>
        <strain evidence="15">wikel</strain>
    </source>
</reference>
<dbReference type="EnsemblMetazoa" id="ISCW018990-RA">
    <property type="protein sequence ID" value="ISCW018990-PA"/>
    <property type="gene ID" value="ISCW018990"/>
</dbReference>
<accession>B7PKJ3</accession>
<comment type="similarity">
    <text evidence="2 10">Belongs to the G-protein coupled receptor 1 family.</text>
</comment>
<gene>
    <name evidence="14" type="ORF">IscW_ISCW018990</name>
</gene>
<feature type="transmembrane region" description="Helical" evidence="12">
    <location>
        <begin position="536"/>
        <end position="559"/>
    </location>
</feature>
<dbReference type="GO" id="GO:0004715">
    <property type="term" value="F:non-membrane spanning protein tyrosine kinase activity"/>
    <property type="evidence" value="ECO:0007669"/>
    <property type="project" value="UniProtKB-EC"/>
</dbReference>
<dbReference type="InParanoid" id="B7PKJ3"/>
<feature type="domain" description="G-protein coupled receptors family 1 profile" evidence="13">
    <location>
        <begin position="121"/>
        <end position="556"/>
    </location>
</feature>
<evidence type="ECO:0000259" key="13">
    <source>
        <dbReference type="PROSITE" id="PS50262"/>
    </source>
</evidence>
<evidence type="ECO:0000256" key="11">
    <source>
        <dbReference type="SAM" id="MobiDB-lite"/>
    </source>
</evidence>
<evidence type="ECO:0000256" key="3">
    <source>
        <dbReference type="ARBA" id="ARBA00022475"/>
    </source>
</evidence>
<feature type="compositionally biased region" description="Low complexity" evidence="11">
    <location>
        <begin position="40"/>
        <end position="56"/>
    </location>
</feature>
<evidence type="ECO:0000256" key="12">
    <source>
        <dbReference type="SAM" id="Phobius"/>
    </source>
</evidence>
<dbReference type="FunCoup" id="B7PKJ3">
    <property type="interactions" value="60"/>
</dbReference>
<dbReference type="Gene3D" id="1.20.1070.10">
    <property type="entry name" value="Rhodopsin 7-helix transmembrane proteins"/>
    <property type="match status" value="2"/>
</dbReference>